<organism evidence="2 3">
    <name type="scientific">Stackebrandtia albiflava</name>
    <dbReference type="NCBI Taxonomy" id="406432"/>
    <lineage>
        <taxon>Bacteria</taxon>
        <taxon>Bacillati</taxon>
        <taxon>Actinomycetota</taxon>
        <taxon>Actinomycetes</taxon>
        <taxon>Glycomycetales</taxon>
        <taxon>Glycomycetaceae</taxon>
        <taxon>Stackebrandtia</taxon>
    </lineage>
</organism>
<protein>
    <submittedName>
        <fullName evidence="2">Uncharacterized protein involved in type VI secretion and phage assembly</fullName>
    </submittedName>
</protein>
<dbReference type="InterPro" id="IPR037026">
    <property type="entry name" value="Vgr_OB-fold_dom_sf"/>
</dbReference>
<sequence>MPNESFANAPLVEIGGRPLSAPVAHQLAYTRVEGSLNLPDSCLLRFRDPHRGVLADAGIEIGATVTVKVNTSEPGAPVTLMTGEITAVELDIDVHGSVTEVRGLDLAHRLCRGRRTAAYPDMSIPDVVRKVCSRAGLTVGTVDPVPGGGRPHTQLSQRNQSDWEFLTDLADTVGAQVTASEGRLHFRLPRSPAAAPGRSASATSDPLVLEEGRNLISLRASMTATAQVPQVEVRGWDYEHKQPLSATAVPAAVSSEVPAADPVGLANRFGAAPLRDADPARHDPKTLQATADGLAELIGDAAVELDGVARGNPRLLPGAAVALSGVGEPFTGKYTLATCRHVFGELDGYTTAFTVSGRRVRSLTGITDGDRPVPAAPFTGLVPAVVTDVRDPLALGRVKLTFPWLAEDFTSGWARTVQQGAGADRGALLLPEVGDEVLAGFAMGDLNSPYVLGGLYNGEDAPPALGVPVVDGGDGRIAVRGWVSRTGHRVELVDAPDGAGVLVATGDGGLKLRLDPAGKTIELLGDGPVKVTGVGVTVDAGTGVLELKGQSVKLTGQTSVEVSGQQVKVAAQATGEVSASGQLTVRGGIVKIN</sequence>
<dbReference type="SUPFAM" id="SSF69255">
    <property type="entry name" value="gp5 N-terminal domain-like"/>
    <property type="match status" value="1"/>
</dbReference>
<dbReference type="RefSeq" id="WP_147143674.1">
    <property type="nucleotide sequence ID" value="NZ_BAABIJ010000006.1"/>
</dbReference>
<dbReference type="AlphaFoldDB" id="A0A562UPW7"/>
<accession>A0A562UPW7</accession>
<dbReference type="InterPro" id="IPR047702">
    <property type="entry name" value="VgrG-rel"/>
</dbReference>
<dbReference type="EMBL" id="VLLL01000010">
    <property type="protein sequence ID" value="TWJ07660.1"/>
    <property type="molecule type" value="Genomic_DNA"/>
</dbReference>
<feature type="domain" description="Gp5/Type VI secretion system Vgr protein OB-fold" evidence="1">
    <location>
        <begin position="383"/>
        <end position="456"/>
    </location>
</feature>
<comment type="caution">
    <text evidence="2">The sequence shown here is derived from an EMBL/GenBank/DDBJ whole genome shotgun (WGS) entry which is preliminary data.</text>
</comment>
<dbReference type="Pfam" id="PF04717">
    <property type="entry name" value="Phage_base_V"/>
    <property type="match status" value="1"/>
</dbReference>
<evidence type="ECO:0000259" key="1">
    <source>
        <dbReference type="Pfam" id="PF04717"/>
    </source>
</evidence>
<evidence type="ECO:0000313" key="2">
    <source>
        <dbReference type="EMBL" id="TWJ07660.1"/>
    </source>
</evidence>
<dbReference type="NCBIfam" id="NF033848">
    <property type="entry name" value="VgrG_rel"/>
    <property type="match status" value="1"/>
</dbReference>
<reference evidence="2 3" key="1">
    <citation type="journal article" date="2013" name="Stand. Genomic Sci.">
        <title>Genomic Encyclopedia of Type Strains, Phase I: The one thousand microbial genomes (KMG-I) project.</title>
        <authorList>
            <person name="Kyrpides N.C."/>
            <person name="Woyke T."/>
            <person name="Eisen J.A."/>
            <person name="Garrity G."/>
            <person name="Lilburn T.G."/>
            <person name="Beck B.J."/>
            <person name="Whitman W.B."/>
            <person name="Hugenholtz P."/>
            <person name="Klenk H.P."/>
        </authorList>
    </citation>
    <scope>NUCLEOTIDE SEQUENCE [LARGE SCALE GENOMIC DNA]</scope>
    <source>
        <strain evidence="2 3">DSM 45044</strain>
    </source>
</reference>
<keyword evidence="3" id="KW-1185">Reference proteome</keyword>
<dbReference type="InterPro" id="IPR006531">
    <property type="entry name" value="Gp5/Vgr_OB"/>
</dbReference>
<gene>
    <name evidence="2" type="ORF">LX16_4819</name>
</gene>
<proteinExistence type="predicted"/>
<name>A0A562UPW7_9ACTN</name>
<dbReference type="SUPFAM" id="SSF69279">
    <property type="entry name" value="Phage tail proteins"/>
    <property type="match status" value="1"/>
</dbReference>
<dbReference type="Gene3D" id="2.40.50.230">
    <property type="entry name" value="Gp5 N-terminal domain"/>
    <property type="match status" value="1"/>
</dbReference>
<evidence type="ECO:0000313" key="3">
    <source>
        <dbReference type="Proteomes" id="UP000321617"/>
    </source>
</evidence>
<dbReference type="OrthoDB" id="1907165at2"/>
<dbReference type="Proteomes" id="UP000321617">
    <property type="component" value="Unassembled WGS sequence"/>
</dbReference>